<protein>
    <recommendedName>
        <fullName evidence="9">Importin N-terminal domain-containing protein</fullName>
    </recommendedName>
</protein>
<evidence type="ECO:0000259" key="9">
    <source>
        <dbReference type="PROSITE" id="PS50166"/>
    </source>
</evidence>
<reference evidence="10 11" key="1">
    <citation type="journal article" date="2018" name="Microb. Genom.">
        <title>Expanding an expanded genome: long-read sequencing of Trypanosoma cruzi.</title>
        <authorList>
            <person name="Berna L."/>
            <person name="Rodriguez M."/>
            <person name="Chiribao M.L."/>
            <person name="Parodi-Talice A."/>
            <person name="Pita S."/>
            <person name="Rijo G."/>
            <person name="Alvarez-Valin F."/>
            <person name="Robello C."/>
        </authorList>
    </citation>
    <scope>NUCLEOTIDE SEQUENCE [LARGE SCALE GENOMIC DNA]</scope>
    <source>
        <strain evidence="10 11">TCC</strain>
    </source>
</reference>
<evidence type="ECO:0000256" key="7">
    <source>
        <dbReference type="ARBA" id="ARBA00023242"/>
    </source>
</evidence>
<dbReference type="VEuPathDB" id="TriTrypDB:ECC02_004017"/>
<feature type="region of interest" description="Disordered" evidence="8">
    <location>
        <begin position="674"/>
        <end position="696"/>
    </location>
</feature>
<dbReference type="EMBL" id="PRFC01000120">
    <property type="protein sequence ID" value="PWV06056.1"/>
    <property type="molecule type" value="Genomic_DNA"/>
</dbReference>
<dbReference type="Pfam" id="PF25780">
    <property type="entry name" value="TPR_IPO5"/>
    <property type="match status" value="1"/>
</dbReference>
<proteinExistence type="predicted"/>
<feature type="domain" description="Importin N-terminal" evidence="9">
    <location>
        <begin position="34"/>
        <end position="102"/>
    </location>
</feature>
<dbReference type="VEuPathDB" id="TriTrypDB:C4B63_20g226"/>
<dbReference type="VEuPathDB" id="TriTrypDB:TcYC6_0049610"/>
<dbReference type="VEuPathDB" id="TriTrypDB:TcCLB.511033.10"/>
<evidence type="ECO:0000256" key="1">
    <source>
        <dbReference type="ARBA" id="ARBA00004123"/>
    </source>
</evidence>
<keyword evidence="5" id="KW-0677">Repeat</keyword>
<feature type="compositionally biased region" description="Acidic residues" evidence="8">
    <location>
        <begin position="854"/>
        <end position="870"/>
    </location>
</feature>
<dbReference type="InterPro" id="IPR040122">
    <property type="entry name" value="Importin_beta"/>
</dbReference>
<feature type="region of interest" description="Disordered" evidence="8">
    <location>
        <begin position="848"/>
        <end position="870"/>
    </location>
</feature>
<dbReference type="VEuPathDB" id="TriTrypDB:TcCLB.511031.49"/>
<dbReference type="AlphaFoldDB" id="A0A2V2WBP1"/>
<evidence type="ECO:0000256" key="3">
    <source>
        <dbReference type="ARBA" id="ARBA00022448"/>
    </source>
</evidence>
<dbReference type="VEuPathDB" id="TriTrypDB:Tc_MARK_2705"/>
<keyword evidence="7" id="KW-0539">Nucleus</keyword>
<keyword evidence="3" id="KW-0813">Transport</keyword>
<dbReference type="PANTHER" id="PTHR10527">
    <property type="entry name" value="IMPORTIN BETA"/>
    <property type="match status" value="1"/>
</dbReference>
<feature type="compositionally biased region" description="Acidic residues" evidence="8">
    <location>
        <begin position="681"/>
        <end position="696"/>
    </location>
</feature>
<dbReference type="PROSITE" id="PS50166">
    <property type="entry name" value="IMPORTIN_B_NT"/>
    <property type="match status" value="1"/>
</dbReference>
<accession>A0A2V2WBP1</accession>
<dbReference type="VEuPathDB" id="TriTrypDB:TcCLB.504019.9"/>
<sequence>MAGTPTDTSLGLEQLHGMLHTILHSTDNNERRSVESTVVRALNASSNLMLLVRLVQDVQSVSAGVRQLAAVLLRKKVFSLWRAIPVGSRAELKQVLLAQLGIEPVRVVRFALAHVISRLARAEFLEPVEGWPELQVAIRTAMEDPRGDMRELAMVLAYSIAEVVGECGDLNTLVTEAVLQGMTDAEVSVQRAALKAMGALLLFVDVQEEDRIVVEKKKHERGKLLQHLIPRCLELLAVYGPLEERTNICVDVLDLLEQLVEDLSVKKHEGILRTLGIEMISVLCNTVNRPRVRQNSSEVLVTLVNLKPKFVTTTLLEPMVSACVQVMGEDGTISLPEEVTRLEDSEMDIKNDTNDEDAEMLHVSPPCMYAGRLLSTLATKVSAKAFTNVLLPFVLRVSENMQGGPLERKAAILSLACLAEGNPGYLRRKVQYVLKLTHDFLCDSNPIPREAAAFSLTYFCTHLQPEVLTHHRELFHMLVPLLRDENDGVRRRVAGAIDTLCENVLEDVEPYVSLVLPAVLEAIGRSSLETQRALCGVISSLASTRCPSFQVHAAQCLELLKTPLTMTSPETVLLRAKATEAVGIIANAIGKEKFMPFFSFFFDRVADNFHTRQAELREESFGFLSNICEVLRVDFIPYLNDSIGTALQTINEDRTHYENKHLLAEGCMRNVNVKNSNAKNDDEDNEESEEESDAEEIYARVRTADVEEKSSAVYFIGVCAEVLLADFGMSWIDVCWPALSDLDAHFHSGIRCSALMALARLTKAAQGSEPVVKSTAQDTLTSHARRLLDSLVNDTLLPCIHGEKDKEVVASACDAFALLFDYFGPQTMIAGVDVFLESVKTLLKQGTACQQSNEDSDDEEEEECPPTGDEAVDLGEDHDGVLMDAVCDMIESFAKAYGTSFKAYFDAIFPFLLPYAADDRPSEDVVMATGCIATIMEAMGSASEPYIEVAVALALHLIETTDESSAKANCAYLLRVLVECFPCRFDNVSAINPLLQALWGIAGSQDEIPAAVDNAVSATCTMVRFLSPTTIPLSSVVPALLERIPMRVDRTENANAIRTIIHLLTSQREFTKSHVWIAMVRCVATVLAALTVDEEQKQLLVVQGAIPFIDSCRPEWRETCAQLPVELQAALERYGCC</sequence>
<dbReference type="VEuPathDB" id="TriTrypDB:C3747_120g124"/>
<comment type="subcellular location">
    <subcellularLocation>
        <location evidence="2">Cytoplasm</location>
    </subcellularLocation>
    <subcellularLocation>
        <location evidence="1">Nucleus</location>
    </subcellularLocation>
</comment>
<dbReference type="Gene3D" id="1.25.10.10">
    <property type="entry name" value="Leucine-rich Repeat Variant"/>
    <property type="match status" value="1"/>
</dbReference>
<dbReference type="InterPro" id="IPR057672">
    <property type="entry name" value="TPR_IPO4/5"/>
</dbReference>
<evidence type="ECO:0000256" key="5">
    <source>
        <dbReference type="ARBA" id="ARBA00022737"/>
    </source>
</evidence>
<dbReference type="VEuPathDB" id="TriTrypDB:TCDM_02743"/>
<comment type="caution">
    <text evidence="10">The sequence shown here is derived from an EMBL/GenBank/DDBJ whole genome shotgun (WGS) entry which is preliminary data.</text>
</comment>
<evidence type="ECO:0000313" key="10">
    <source>
        <dbReference type="EMBL" id="PWV06056.1"/>
    </source>
</evidence>
<dbReference type="GO" id="GO:0006606">
    <property type="term" value="P:protein import into nucleus"/>
    <property type="evidence" value="ECO:0007669"/>
    <property type="project" value="InterPro"/>
</dbReference>
<dbReference type="VEuPathDB" id="TriTrypDB:TcG_00005"/>
<dbReference type="GO" id="GO:0031267">
    <property type="term" value="F:small GTPase binding"/>
    <property type="evidence" value="ECO:0007669"/>
    <property type="project" value="InterPro"/>
</dbReference>
<keyword evidence="4" id="KW-0963">Cytoplasm</keyword>
<dbReference type="VEuPathDB" id="TriTrypDB:TcBrA4_0035570"/>
<organism evidence="10 11">
    <name type="scientific">Trypanosoma cruzi</name>
    <dbReference type="NCBI Taxonomy" id="5693"/>
    <lineage>
        <taxon>Eukaryota</taxon>
        <taxon>Discoba</taxon>
        <taxon>Euglenozoa</taxon>
        <taxon>Kinetoplastea</taxon>
        <taxon>Metakinetoplastina</taxon>
        <taxon>Trypanosomatida</taxon>
        <taxon>Trypanosomatidae</taxon>
        <taxon>Trypanosoma</taxon>
        <taxon>Schizotrypanum</taxon>
    </lineage>
</organism>
<dbReference type="InterPro" id="IPR016024">
    <property type="entry name" value="ARM-type_fold"/>
</dbReference>
<dbReference type="VEuPathDB" id="TriTrypDB:TCDM_02744"/>
<evidence type="ECO:0000256" key="6">
    <source>
        <dbReference type="ARBA" id="ARBA00022927"/>
    </source>
</evidence>
<dbReference type="VEuPathDB" id="TriTrypDB:BCY84_01481"/>
<dbReference type="VEuPathDB" id="TriTrypDB:TcG_00004"/>
<dbReference type="InterPro" id="IPR011989">
    <property type="entry name" value="ARM-like"/>
</dbReference>
<name>A0A2V2WBP1_TRYCR</name>
<dbReference type="InterPro" id="IPR001494">
    <property type="entry name" value="Importin-beta_N"/>
</dbReference>
<dbReference type="SUPFAM" id="SSF48371">
    <property type="entry name" value="ARM repeat"/>
    <property type="match status" value="2"/>
</dbReference>
<evidence type="ECO:0000256" key="8">
    <source>
        <dbReference type="SAM" id="MobiDB-lite"/>
    </source>
</evidence>
<dbReference type="VEuPathDB" id="TriTrypDB:TcCLB.511529.9"/>
<gene>
    <name evidence="10" type="ORF">C3747_120g124</name>
</gene>
<dbReference type="Proteomes" id="UP000246078">
    <property type="component" value="Unassembled WGS sequence"/>
</dbReference>
<evidence type="ECO:0000256" key="2">
    <source>
        <dbReference type="ARBA" id="ARBA00004496"/>
    </source>
</evidence>
<dbReference type="VEuPathDB" id="TriTrypDB:TcCL_ESM00877"/>
<evidence type="ECO:0000313" key="11">
    <source>
        <dbReference type="Proteomes" id="UP000246078"/>
    </source>
</evidence>
<keyword evidence="6" id="KW-0653">Protein transport</keyword>
<dbReference type="GO" id="GO:0005737">
    <property type="term" value="C:cytoplasm"/>
    <property type="evidence" value="ECO:0007669"/>
    <property type="project" value="UniProtKB-SubCell"/>
</dbReference>
<dbReference type="VEuPathDB" id="TriTrypDB:TCSYLVIO_005354"/>
<dbReference type="VEuPathDB" id="TriTrypDB:TcCL_ESM00876"/>
<evidence type="ECO:0000256" key="4">
    <source>
        <dbReference type="ARBA" id="ARBA00022490"/>
    </source>
</evidence>